<dbReference type="AlphaFoldDB" id="A0A6G8S768"/>
<keyword evidence="1" id="KW-0812">Transmembrane</keyword>
<dbReference type="RefSeq" id="WP_166326838.1">
    <property type="nucleotide sequence ID" value="NZ_CP049916.1"/>
</dbReference>
<gene>
    <name evidence="2" type="ORF">G8D99_13695</name>
</gene>
<keyword evidence="3" id="KW-1185">Reference proteome</keyword>
<dbReference type="KEGG" id="alj:G8D99_13695"/>
<name>A0A6G8S768_9GAMM</name>
<accession>A0A6G8S768</accession>
<organism evidence="2 3">
    <name type="scientific">Acinetobacter lanii</name>
    <dbReference type="NCBI Taxonomy" id="2715163"/>
    <lineage>
        <taxon>Bacteria</taxon>
        <taxon>Pseudomonadati</taxon>
        <taxon>Pseudomonadota</taxon>
        <taxon>Gammaproteobacteria</taxon>
        <taxon>Moraxellales</taxon>
        <taxon>Moraxellaceae</taxon>
        <taxon>Acinetobacter</taxon>
    </lineage>
</organism>
<keyword evidence="1" id="KW-0472">Membrane</keyword>
<evidence type="ECO:0000313" key="3">
    <source>
        <dbReference type="Proteomes" id="UP000501939"/>
    </source>
</evidence>
<dbReference type="EMBL" id="CP049916">
    <property type="protein sequence ID" value="QIO09964.1"/>
    <property type="molecule type" value="Genomic_DNA"/>
</dbReference>
<reference evidence="2 3" key="1">
    <citation type="submission" date="2020-03" db="EMBL/GenBank/DDBJ databases">
        <authorList>
            <person name="Zhu W."/>
        </authorList>
    </citation>
    <scope>NUCLEOTIDE SEQUENCE [LARGE SCALE GENOMIC DNA]</scope>
    <source>
        <strain evidence="2 3">185</strain>
    </source>
</reference>
<feature type="transmembrane region" description="Helical" evidence="1">
    <location>
        <begin position="6"/>
        <end position="27"/>
    </location>
</feature>
<evidence type="ECO:0000256" key="1">
    <source>
        <dbReference type="SAM" id="Phobius"/>
    </source>
</evidence>
<dbReference type="Proteomes" id="UP000501939">
    <property type="component" value="Chromosome"/>
</dbReference>
<evidence type="ECO:0000313" key="2">
    <source>
        <dbReference type="EMBL" id="QIO09964.1"/>
    </source>
</evidence>
<keyword evidence="1" id="KW-1133">Transmembrane helix</keyword>
<protein>
    <submittedName>
        <fullName evidence="2">Pilus assembly protein PilX</fullName>
    </submittedName>
</protein>
<proteinExistence type="predicted"/>
<sequence length="228" mass="24627">MIEQRGSTLIVTLIILLLIVLVGTMAVRSGILGLRLATNSQIQILLLENSNAALFNIEDPNQISRQLAQDGMFSYFNAADHATDELVFCYRASENNFFSMSKASAISHSGDISKIGLDGFCKANQFSTGRSAIISQVYIKKNLESAVPFSHFASGTSLGQSNLPVVSNHISVTVISTLPSFAHVSTAEIEQCFKKLSSEVSVCFSNLSIPYNTQHADYVVGGKPELVS</sequence>